<dbReference type="GO" id="GO:0004842">
    <property type="term" value="F:ubiquitin-protein transferase activity"/>
    <property type="evidence" value="ECO:0007669"/>
    <property type="project" value="InterPro"/>
</dbReference>
<feature type="compositionally biased region" description="Acidic residues" evidence="4">
    <location>
        <begin position="1100"/>
        <end position="1117"/>
    </location>
</feature>
<keyword evidence="3" id="KW-0175">Coiled coil</keyword>
<comment type="caution">
    <text evidence="7">The sequence shown here is derived from an EMBL/GenBank/DDBJ whole genome shotgun (WGS) entry which is preliminary data.</text>
</comment>
<dbReference type="InterPro" id="IPR035983">
    <property type="entry name" value="Hect_E3_ubiquitin_ligase"/>
</dbReference>
<evidence type="ECO:0000313" key="8">
    <source>
        <dbReference type="Proteomes" id="UP001190700"/>
    </source>
</evidence>
<dbReference type="InterPro" id="IPR000569">
    <property type="entry name" value="HECT_dom"/>
</dbReference>
<evidence type="ECO:0000259" key="5">
    <source>
        <dbReference type="PROSITE" id="PS50011"/>
    </source>
</evidence>
<dbReference type="Gene3D" id="3.90.1750.10">
    <property type="entry name" value="Hect, E3 ligase catalytic domains"/>
    <property type="match status" value="1"/>
</dbReference>
<dbReference type="PANTHER" id="PTHR44167:SF30">
    <property type="entry name" value="PHOSPHORYLASE KINASE"/>
    <property type="match status" value="1"/>
</dbReference>
<feature type="compositionally biased region" description="Basic residues" evidence="4">
    <location>
        <begin position="578"/>
        <end position="592"/>
    </location>
</feature>
<feature type="region of interest" description="Disordered" evidence="4">
    <location>
        <begin position="1034"/>
        <end position="1141"/>
    </location>
</feature>
<evidence type="ECO:0000256" key="3">
    <source>
        <dbReference type="SAM" id="Coils"/>
    </source>
</evidence>
<dbReference type="PROSITE" id="PS50237">
    <property type="entry name" value="HECT"/>
    <property type="match status" value="1"/>
</dbReference>
<keyword evidence="8" id="KW-1185">Reference proteome</keyword>
<feature type="compositionally biased region" description="Basic and acidic residues" evidence="4">
    <location>
        <begin position="1118"/>
        <end position="1134"/>
    </location>
</feature>
<evidence type="ECO:0000256" key="2">
    <source>
        <dbReference type="PROSITE-ProRule" id="PRU00104"/>
    </source>
</evidence>
<sequence>TAALLEQKGAFLRQRCVQQVELGSASEAIPFVEAAKVPGPLASIADSIAAADSLVQQSRAELEPAVLETRRTIAHLLQCLAKEEEIVEKLAKPLLEAKLMSQAVVTLNASTVAGETPAEDALRTAVLKQEVKLQAGELKRAQRLADLARSAQHEMVDLDTQLEKLADTMEDLNAELMKTRRKKQDELALAAEKQLDALVDERRGLMKSLVAKKAILDSPELNRWYPEIIQARNEKIDAPQAGLRLFDRTKHINHFKQKEVLSIKYGSRVVRVEDSYGEWILKEMPRNKAFEQEALRLHVLAHPLVVHVECIFFHDKLAYVQMPYYTKGNLRAWTERIKLKQGKLSAAECIEVRETMKQLFQAVSFIHQNGVAHRDLKPENVLLQDSGLIAVCDFGCSRDLIDCSSSVVTGEGAFTETYAAPEVMMMATRRKHLFALDAWSLGIILLELLSGKAFKWNPHASALEFRVPGTETSHSLNAAELDSNPWQRVAWSLAKGLLHNDPTSRPSMTEALLHEFFTGQLDAYAAPSPQPSPAKASPGPAGPSPMRRKSLKDALPPAAADLEIKPEKFSKLDDTLRQRRHSKNEKKKSKSKGRLDQLQAEARPHIFLRIRSFSSGGDADTAIRDMIDSFEKEHPCMESAFSVNMGTDTSTQRPLAEAVSNFFGACSHTGNLMFEQGSSERQLGLHYLPLPDAMLGEKYARDYQAVGRILAKCLLEGIPVPLLFSQAMHSFILGDEELSDDVEECITLVTNFDPLYARELCRTLVHRHATGTVSGLTVGKLARAAEGTEVVSGLPVTDVVTDTNKAEVVCACVRFTLVESRIRSLTAIREGFAALTKQEPNPVEGFTNADLAAAMHAQEYLDMDQVLASFVFPTDEWDVEQEEYRAEVQRWMPALLKSLSPQALRVLLARTTGSTIPPSKDIPVSVYHIDVIPRYVREAEEALDGELYLMPHSRSLYIPTYKSFQEFRSEFLSALDLSAYIDILPAADADVPVLGARAGGWYHTLEGTLVFGAEEARASLAHAVDTLGWKKETRPVAEPAVPSAAAAPASAHAAPAEPHEEPKHSFTLSTNPFSHPAESAPEKEMAENVDLDCPATDMSQDTEEEPVTETTETEDGGVADHQESSEAEQDKAEGRPGYTEF</sequence>
<reference evidence="7 8" key="1">
    <citation type="journal article" date="2015" name="Genome Biol. Evol.">
        <title>Comparative Genomics of a Bacterivorous Green Alga Reveals Evolutionary Causalities and Consequences of Phago-Mixotrophic Mode of Nutrition.</title>
        <authorList>
            <person name="Burns J.A."/>
            <person name="Paasch A."/>
            <person name="Narechania A."/>
            <person name="Kim E."/>
        </authorList>
    </citation>
    <scope>NUCLEOTIDE SEQUENCE [LARGE SCALE GENOMIC DNA]</scope>
    <source>
        <strain evidence="7 8">PLY_AMNH</strain>
    </source>
</reference>
<dbReference type="SUPFAM" id="SSF56204">
    <property type="entry name" value="Hect, E3 ligase catalytic domain"/>
    <property type="match status" value="1"/>
</dbReference>
<dbReference type="PROSITE" id="PS00108">
    <property type="entry name" value="PROTEIN_KINASE_ST"/>
    <property type="match status" value="1"/>
</dbReference>
<evidence type="ECO:0000256" key="1">
    <source>
        <dbReference type="ARBA" id="ARBA00022786"/>
    </source>
</evidence>
<feature type="non-terminal residue" evidence="7">
    <location>
        <position position="1"/>
    </location>
</feature>
<evidence type="ECO:0000259" key="6">
    <source>
        <dbReference type="PROSITE" id="PS50237"/>
    </source>
</evidence>
<evidence type="ECO:0000313" key="7">
    <source>
        <dbReference type="EMBL" id="KAK3285675.1"/>
    </source>
</evidence>
<dbReference type="PANTHER" id="PTHR44167">
    <property type="entry name" value="OVARIAN-SPECIFIC SERINE/THREONINE-PROTEIN KINASE LOK-RELATED"/>
    <property type="match status" value="1"/>
</dbReference>
<dbReference type="GO" id="GO:0005524">
    <property type="term" value="F:ATP binding"/>
    <property type="evidence" value="ECO:0007669"/>
    <property type="project" value="InterPro"/>
</dbReference>
<dbReference type="Proteomes" id="UP001190700">
    <property type="component" value="Unassembled WGS sequence"/>
</dbReference>
<gene>
    <name evidence="7" type="ORF">CYMTET_6725</name>
</gene>
<feature type="coiled-coil region" evidence="3">
    <location>
        <begin position="148"/>
        <end position="193"/>
    </location>
</feature>
<dbReference type="Gene3D" id="3.30.2160.10">
    <property type="entry name" value="Hect, E3 ligase catalytic domain"/>
    <property type="match status" value="1"/>
</dbReference>
<evidence type="ECO:0008006" key="9">
    <source>
        <dbReference type="Google" id="ProtNLM"/>
    </source>
</evidence>
<evidence type="ECO:0000256" key="4">
    <source>
        <dbReference type="SAM" id="MobiDB-lite"/>
    </source>
</evidence>
<comment type="caution">
    <text evidence="2">Lacks conserved residue(s) required for the propagation of feature annotation.</text>
</comment>
<proteinExistence type="predicted"/>
<dbReference type="PROSITE" id="PS50011">
    <property type="entry name" value="PROTEIN_KINASE_DOM"/>
    <property type="match status" value="1"/>
</dbReference>
<dbReference type="CDD" id="cd00180">
    <property type="entry name" value="PKc"/>
    <property type="match status" value="1"/>
</dbReference>
<dbReference type="Pfam" id="PF00069">
    <property type="entry name" value="Pkinase"/>
    <property type="match status" value="1"/>
</dbReference>
<feature type="region of interest" description="Disordered" evidence="4">
    <location>
        <begin position="524"/>
        <end position="598"/>
    </location>
</feature>
<dbReference type="GO" id="GO:0004674">
    <property type="term" value="F:protein serine/threonine kinase activity"/>
    <property type="evidence" value="ECO:0007669"/>
    <property type="project" value="TreeGrafter"/>
</dbReference>
<dbReference type="EMBL" id="LGRX02001703">
    <property type="protein sequence ID" value="KAK3285675.1"/>
    <property type="molecule type" value="Genomic_DNA"/>
</dbReference>
<dbReference type="SUPFAM" id="SSF56112">
    <property type="entry name" value="Protein kinase-like (PK-like)"/>
    <property type="match status" value="1"/>
</dbReference>
<protein>
    <recommendedName>
        <fullName evidence="9">Protein kinase domain-containing protein</fullName>
    </recommendedName>
</protein>
<keyword evidence="1 2" id="KW-0833">Ubl conjugation pathway</keyword>
<dbReference type="AlphaFoldDB" id="A0AAE0GWV8"/>
<feature type="compositionally biased region" description="Low complexity" evidence="4">
    <location>
        <begin position="524"/>
        <end position="539"/>
    </location>
</feature>
<dbReference type="Pfam" id="PF00632">
    <property type="entry name" value="HECT"/>
    <property type="match status" value="1"/>
</dbReference>
<name>A0AAE0GWV8_9CHLO</name>
<dbReference type="GO" id="GO:0005634">
    <property type="term" value="C:nucleus"/>
    <property type="evidence" value="ECO:0007669"/>
    <property type="project" value="TreeGrafter"/>
</dbReference>
<feature type="domain" description="Protein kinase" evidence="5">
    <location>
        <begin position="235"/>
        <end position="517"/>
    </location>
</feature>
<feature type="compositionally biased region" description="Basic and acidic residues" evidence="4">
    <location>
        <begin position="562"/>
        <end position="577"/>
    </location>
</feature>
<dbReference type="InterPro" id="IPR000719">
    <property type="entry name" value="Prot_kinase_dom"/>
</dbReference>
<organism evidence="7 8">
    <name type="scientific">Cymbomonas tetramitiformis</name>
    <dbReference type="NCBI Taxonomy" id="36881"/>
    <lineage>
        <taxon>Eukaryota</taxon>
        <taxon>Viridiplantae</taxon>
        <taxon>Chlorophyta</taxon>
        <taxon>Pyramimonadophyceae</taxon>
        <taxon>Pyramimonadales</taxon>
        <taxon>Pyramimonadaceae</taxon>
        <taxon>Cymbomonas</taxon>
    </lineage>
</organism>
<dbReference type="SMART" id="SM00220">
    <property type="entry name" value="S_TKc"/>
    <property type="match status" value="1"/>
</dbReference>
<dbReference type="Gene3D" id="1.10.510.10">
    <property type="entry name" value="Transferase(Phosphotransferase) domain 1"/>
    <property type="match status" value="1"/>
</dbReference>
<accession>A0AAE0GWV8</accession>
<dbReference type="InterPro" id="IPR011009">
    <property type="entry name" value="Kinase-like_dom_sf"/>
</dbReference>
<dbReference type="InterPro" id="IPR008271">
    <property type="entry name" value="Ser/Thr_kinase_AS"/>
</dbReference>
<dbReference type="GO" id="GO:0044773">
    <property type="term" value="P:mitotic DNA damage checkpoint signaling"/>
    <property type="evidence" value="ECO:0007669"/>
    <property type="project" value="TreeGrafter"/>
</dbReference>
<dbReference type="SMART" id="SM00119">
    <property type="entry name" value="HECTc"/>
    <property type="match status" value="1"/>
</dbReference>
<feature type="compositionally biased region" description="Low complexity" evidence="4">
    <location>
        <begin position="1036"/>
        <end position="1056"/>
    </location>
</feature>
<feature type="domain" description="HECT" evidence="6">
    <location>
        <begin position="673"/>
        <end position="984"/>
    </location>
</feature>